<feature type="compositionally biased region" description="Low complexity" evidence="1">
    <location>
        <begin position="226"/>
        <end position="240"/>
    </location>
</feature>
<comment type="caution">
    <text evidence="2">The sequence shown here is derived from an EMBL/GenBank/DDBJ whole genome shotgun (WGS) entry which is preliminary data.</text>
</comment>
<gene>
    <name evidence="2" type="ORF">H9657_02115</name>
</gene>
<organism evidence="2 3">
    <name type="scientific">Cellulomonas avistercoris</name>
    <dbReference type="NCBI Taxonomy" id="2762242"/>
    <lineage>
        <taxon>Bacteria</taxon>
        <taxon>Bacillati</taxon>
        <taxon>Actinomycetota</taxon>
        <taxon>Actinomycetes</taxon>
        <taxon>Micrococcales</taxon>
        <taxon>Cellulomonadaceae</taxon>
        <taxon>Cellulomonas</taxon>
    </lineage>
</organism>
<sequence length="272" mass="28054">MATDARGGPSADAARVRGAAAAVGSTGETSTASRRRAEGAVVRCPDPSVADLGVLLSSRGWVAAAPEEWRWRAAGTVHARVLTSRDGGLCLVLGDTGPGDWSGHVDVTTLAARLPDVERHRAGCALPAWAVTDSLLVDAGIGAGRAGSRWRGWTVVRDLDDVLTLTTRTGPLAARRPTITFTPRPARDVVRSPQAVGLRLDGHPARTFWTHRLRALASRLQGTGLRSPTCATSPSTSTRRGTCTACSTRAAGGPSPARATAGGAGGTRCSPS</sequence>
<accession>A0ABR8Q9H5</accession>
<name>A0ABR8Q9H5_9CELL</name>
<feature type="compositionally biased region" description="Low complexity" evidence="1">
    <location>
        <begin position="248"/>
        <end position="261"/>
    </location>
</feature>
<reference evidence="2 3" key="1">
    <citation type="submission" date="2020-08" db="EMBL/GenBank/DDBJ databases">
        <title>A Genomic Blueprint of the Chicken Gut Microbiome.</title>
        <authorList>
            <person name="Gilroy R."/>
            <person name="Ravi A."/>
            <person name="Getino M."/>
            <person name="Pursley I."/>
            <person name="Horton D.L."/>
            <person name="Alikhan N.-F."/>
            <person name="Baker D."/>
            <person name="Gharbi K."/>
            <person name="Hall N."/>
            <person name="Watson M."/>
            <person name="Adriaenssens E.M."/>
            <person name="Foster-Nyarko E."/>
            <person name="Jarju S."/>
            <person name="Secka A."/>
            <person name="Antonio M."/>
            <person name="Oren A."/>
            <person name="Chaudhuri R."/>
            <person name="La Ragione R.M."/>
            <person name="Hildebrand F."/>
            <person name="Pallen M.J."/>
        </authorList>
    </citation>
    <scope>NUCLEOTIDE SEQUENCE [LARGE SCALE GENOMIC DNA]</scope>
    <source>
        <strain evidence="2 3">Sa3CUA2</strain>
    </source>
</reference>
<keyword evidence="3" id="KW-1185">Reference proteome</keyword>
<proteinExistence type="predicted"/>
<dbReference type="EMBL" id="JACSQV010000001">
    <property type="protein sequence ID" value="MBD7917077.1"/>
    <property type="molecule type" value="Genomic_DNA"/>
</dbReference>
<protein>
    <recommendedName>
        <fullName evidence="4">GNAT family N-acetyltransferase</fullName>
    </recommendedName>
</protein>
<dbReference type="RefSeq" id="WP_191779814.1">
    <property type="nucleotide sequence ID" value="NZ_JACSQV010000001.1"/>
</dbReference>
<evidence type="ECO:0000256" key="1">
    <source>
        <dbReference type="SAM" id="MobiDB-lite"/>
    </source>
</evidence>
<feature type="region of interest" description="Disordered" evidence="1">
    <location>
        <begin position="1"/>
        <end position="39"/>
    </location>
</feature>
<dbReference type="Proteomes" id="UP000604241">
    <property type="component" value="Unassembled WGS sequence"/>
</dbReference>
<evidence type="ECO:0000313" key="3">
    <source>
        <dbReference type="Proteomes" id="UP000604241"/>
    </source>
</evidence>
<evidence type="ECO:0000313" key="2">
    <source>
        <dbReference type="EMBL" id="MBD7917077.1"/>
    </source>
</evidence>
<feature type="region of interest" description="Disordered" evidence="1">
    <location>
        <begin position="224"/>
        <end position="272"/>
    </location>
</feature>
<evidence type="ECO:0008006" key="4">
    <source>
        <dbReference type="Google" id="ProtNLM"/>
    </source>
</evidence>